<keyword evidence="1" id="KW-0812">Transmembrane</keyword>
<feature type="transmembrane region" description="Helical" evidence="1">
    <location>
        <begin position="85"/>
        <end position="103"/>
    </location>
</feature>
<protein>
    <submittedName>
        <fullName evidence="2">Uncharacterized protein</fullName>
    </submittedName>
</protein>
<dbReference type="AlphaFoldDB" id="W6UIQ4"/>
<dbReference type="CTD" id="36339576"/>
<dbReference type="KEGG" id="egl:EGR_03861"/>
<feature type="transmembrane region" description="Helical" evidence="1">
    <location>
        <begin position="152"/>
        <end position="175"/>
    </location>
</feature>
<sequence length="194" mass="22362">MKFVALSGGAMEKYRLNFLTNSNIYTPRVGKVLSFLRFCLSNDCGHSDEKRELIYGVFPPKFIQQTRFLYSIISLSTLQTTLNSILISHFLLFAIFCIHFRFYNTETGFLLSRNTKELTWLNKKRKLLTFLSALEPSLSLQELTWLNKKRKLLTFLSALEPSLSLQLILCILYFASLHSGFPGGLDKTFLFSSF</sequence>
<keyword evidence="1" id="KW-0472">Membrane</keyword>
<dbReference type="EMBL" id="APAU02000021">
    <property type="protein sequence ID" value="EUB61375.1"/>
    <property type="molecule type" value="Genomic_DNA"/>
</dbReference>
<keyword evidence="3" id="KW-1185">Reference proteome</keyword>
<organism evidence="2 3">
    <name type="scientific">Echinococcus granulosus</name>
    <name type="common">Hydatid tapeworm</name>
    <dbReference type="NCBI Taxonomy" id="6210"/>
    <lineage>
        <taxon>Eukaryota</taxon>
        <taxon>Metazoa</taxon>
        <taxon>Spiralia</taxon>
        <taxon>Lophotrochozoa</taxon>
        <taxon>Platyhelminthes</taxon>
        <taxon>Cestoda</taxon>
        <taxon>Eucestoda</taxon>
        <taxon>Cyclophyllidea</taxon>
        <taxon>Taeniidae</taxon>
        <taxon>Echinococcus</taxon>
        <taxon>Echinococcus granulosus group</taxon>
    </lineage>
</organism>
<keyword evidence="1" id="KW-1133">Transmembrane helix</keyword>
<reference evidence="2 3" key="1">
    <citation type="journal article" date="2013" name="Nat. Genet.">
        <title>The genome of the hydatid tapeworm Echinococcus granulosus.</title>
        <authorList>
            <person name="Zheng H."/>
            <person name="Zhang W."/>
            <person name="Zhang L."/>
            <person name="Zhang Z."/>
            <person name="Li J."/>
            <person name="Lu G."/>
            <person name="Zhu Y."/>
            <person name="Wang Y."/>
            <person name="Huang Y."/>
            <person name="Liu J."/>
            <person name="Kang H."/>
            <person name="Chen J."/>
            <person name="Wang L."/>
            <person name="Chen A."/>
            <person name="Yu S."/>
            <person name="Gao Z."/>
            <person name="Jin L."/>
            <person name="Gu W."/>
            <person name="Wang Z."/>
            <person name="Zhao L."/>
            <person name="Shi B."/>
            <person name="Wen H."/>
            <person name="Lin R."/>
            <person name="Jones M.K."/>
            <person name="Brejova B."/>
            <person name="Vinar T."/>
            <person name="Zhao G."/>
            <person name="McManus D.P."/>
            <person name="Chen Z."/>
            <person name="Zhou Y."/>
            <person name="Wang S."/>
        </authorList>
    </citation>
    <scope>NUCLEOTIDE SEQUENCE [LARGE SCALE GENOMIC DNA]</scope>
</reference>
<name>W6UIQ4_ECHGR</name>
<evidence type="ECO:0000256" key="1">
    <source>
        <dbReference type="SAM" id="Phobius"/>
    </source>
</evidence>
<accession>W6UIQ4</accession>
<dbReference type="RefSeq" id="XP_024352571.1">
    <property type="nucleotide sequence ID" value="XM_024493110.1"/>
</dbReference>
<evidence type="ECO:0000313" key="2">
    <source>
        <dbReference type="EMBL" id="EUB61375.1"/>
    </source>
</evidence>
<gene>
    <name evidence="2" type="ORF">EGR_03861</name>
</gene>
<dbReference type="Proteomes" id="UP000019149">
    <property type="component" value="Unassembled WGS sequence"/>
</dbReference>
<evidence type="ECO:0000313" key="3">
    <source>
        <dbReference type="Proteomes" id="UP000019149"/>
    </source>
</evidence>
<dbReference type="GeneID" id="36339576"/>
<comment type="caution">
    <text evidence="2">The sequence shown here is derived from an EMBL/GenBank/DDBJ whole genome shotgun (WGS) entry which is preliminary data.</text>
</comment>
<proteinExistence type="predicted"/>